<dbReference type="Proteomes" id="UP000034805">
    <property type="component" value="Unassembled WGS sequence"/>
</dbReference>
<dbReference type="InterPro" id="IPR030480">
    <property type="entry name" value="Natr_peptide_CS"/>
</dbReference>
<evidence type="ECO:0000256" key="4">
    <source>
        <dbReference type="SAM" id="MobiDB-lite"/>
    </source>
</evidence>
<feature type="region of interest" description="Disordered" evidence="4">
    <location>
        <begin position="144"/>
        <end position="185"/>
    </location>
</feature>
<feature type="region of interest" description="Disordered" evidence="4">
    <location>
        <begin position="94"/>
        <end position="122"/>
    </location>
</feature>
<reference evidence="5 6" key="1">
    <citation type="submission" date="2015-08" db="EMBL/GenBank/DDBJ databases">
        <title>The genome of the Asian arowana (Scleropages formosus).</title>
        <authorList>
            <person name="Tan M.H."/>
            <person name="Gan H.M."/>
            <person name="Croft L.J."/>
            <person name="Austin C.M."/>
        </authorList>
    </citation>
    <scope>NUCLEOTIDE SEQUENCE [LARGE SCALE GENOMIC DNA]</scope>
    <source>
        <strain evidence="5">Aro1</strain>
    </source>
</reference>
<evidence type="ECO:0000313" key="5">
    <source>
        <dbReference type="EMBL" id="KPP57276.1"/>
    </source>
</evidence>
<dbReference type="GO" id="GO:0005179">
    <property type="term" value="F:hormone activity"/>
    <property type="evidence" value="ECO:0007669"/>
    <property type="project" value="InterPro"/>
</dbReference>
<gene>
    <name evidence="5" type="ORF">Z043_125020</name>
</gene>
<name>A0A0P7UBS2_SCLFO</name>
<feature type="region of interest" description="Disordered" evidence="4">
    <location>
        <begin position="422"/>
        <end position="442"/>
    </location>
</feature>
<dbReference type="PRINTS" id="PR00713">
    <property type="entry name" value="CNATPEPTIDE"/>
</dbReference>
<dbReference type="Pfam" id="PF00212">
    <property type="entry name" value="ANP"/>
    <property type="match status" value="1"/>
</dbReference>
<dbReference type="GO" id="GO:0097746">
    <property type="term" value="P:blood vessel diameter maintenance"/>
    <property type="evidence" value="ECO:0007669"/>
    <property type="project" value="UniProtKB-KW"/>
</dbReference>
<evidence type="ECO:0000256" key="2">
    <source>
        <dbReference type="ARBA" id="ARBA00022525"/>
    </source>
</evidence>
<proteinExistence type="predicted"/>
<organism evidence="5 6">
    <name type="scientific">Scleropages formosus</name>
    <name type="common">Asian bonytongue</name>
    <name type="synonym">Osteoglossum formosum</name>
    <dbReference type="NCBI Taxonomy" id="113540"/>
    <lineage>
        <taxon>Eukaryota</taxon>
        <taxon>Metazoa</taxon>
        <taxon>Chordata</taxon>
        <taxon>Craniata</taxon>
        <taxon>Vertebrata</taxon>
        <taxon>Euteleostomi</taxon>
        <taxon>Actinopterygii</taxon>
        <taxon>Neopterygii</taxon>
        <taxon>Teleostei</taxon>
        <taxon>Osteoglossocephala</taxon>
        <taxon>Osteoglossomorpha</taxon>
        <taxon>Osteoglossiformes</taxon>
        <taxon>Osteoglossidae</taxon>
        <taxon>Scleropages</taxon>
    </lineage>
</organism>
<accession>A0A0P7UBS2</accession>
<keyword evidence="3" id="KW-0838">Vasoactive</keyword>
<protein>
    <submittedName>
        <fullName evidence="5">C-type natriuretic peptide 2-like</fullName>
    </submittedName>
</protein>
<dbReference type="SMART" id="SM00183">
    <property type="entry name" value="NAT_PEP"/>
    <property type="match status" value="1"/>
</dbReference>
<dbReference type="EMBL" id="JARO02016980">
    <property type="protein sequence ID" value="KPP57276.1"/>
    <property type="molecule type" value="Genomic_DNA"/>
</dbReference>
<comment type="subcellular location">
    <subcellularLocation>
        <location evidence="1">Secreted</location>
    </subcellularLocation>
</comment>
<feature type="non-terminal residue" evidence="5">
    <location>
        <position position="1"/>
    </location>
</feature>
<evidence type="ECO:0000256" key="1">
    <source>
        <dbReference type="ARBA" id="ARBA00004613"/>
    </source>
</evidence>
<comment type="caution">
    <text evidence="5">The sequence shown here is derived from an EMBL/GenBank/DDBJ whole genome shotgun (WGS) entry which is preliminary data.</text>
</comment>
<dbReference type="InterPro" id="IPR000663">
    <property type="entry name" value="Natr_peptide"/>
</dbReference>
<keyword evidence="2" id="KW-0964">Secreted</keyword>
<dbReference type="AlphaFoldDB" id="A0A0P7UBS2"/>
<dbReference type="GO" id="GO:0005576">
    <property type="term" value="C:extracellular region"/>
    <property type="evidence" value="ECO:0007669"/>
    <property type="project" value="UniProtKB-SubCell"/>
</dbReference>
<feature type="compositionally biased region" description="Basic and acidic residues" evidence="4">
    <location>
        <begin position="160"/>
        <end position="172"/>
    </location>
</feature>
<evidence type="ECO:0000313" key="6">
    <source>
        <dbReference type="Proteomes" id="UP000034805"/>
    </source>
</evidence>
<dbReference type="PROSITE" id="PS00263">
    <property type="entry name" value="NATRIURETIC_PEPTIDE"/>
    <property type="match status" value="1"/>
</dbReference>
<dbReference type="InterPro" id="IPR002406">
    <property type="entry name" value="C_natriurtcpep"/>
</dbReference>
<evidence type="ECO:0000256" key="3">
    <source>
        <dbReference type="ARBA" id="ARBA00022858"/>
    </source>
</evidence>
<sequence>GCGKDFPGERASGRCTCDCHAVNMPVRGWLRQSSEDLRECSSWAQRPPFFPRVRSINHLSCVLHAGGDNGGRVGDEERGVIRWLSLRASPRKLPPARLINPSTGPRCLGSRSPLTSHSRSARKTMWREVSMEAERCETRRNMEQQKAIYTKGDRRSRKPKFGDGDGQRRDVSRGGASAWGFPPPPKDVRFVSPDVPVLIPSPAPLPATTLCVHSSAAQSSAAQVRPSGEHLAPSSKFTTCRLADTHFTTLCPGAHVHVLRRDTQIHQRKGSRGCWASGSDARLPRLLVLPLRAVPEELLGAPIGSLLLGRPEVGEGSADSPAVQSRGRLQHRPRLFLDFLGPQRKFGSRTRSSRRGCFGLKMDRIGAVSGLGCKPGPQDPSHSERGECSRRLACSTGNTFTQTYGESCSLLESLRNVLASCQRDGGSEPLPATSEHDHGKKR</sequence>